<feature type="transmembrane region" description="Helical" evidence="16">
    <location>
        <begin position="21"/>
        <end position="40"/>
    </location>
</feature>
<dbReference type="GO" id="GO:0046983">
    <property type="term" value="F:protein dimerization activity"/>
    <property type="evidence" value="ECO:0007669"/>
    <property type="project" value="InterPro"/>
</dbReference>
<comment type="catalytic activity">
    <reaction evidence="1">
        <text>ATP + protein L-histidine = ADP + protein N-phospho-L-histidine.</text>
        <dbReference type="EC" id="2.7.13.3"/>
    </reaction>
</comment>
<accession>A0AA42BA97</accession>
<evidence type="ECO:0000256" key="2">
    <source>
        <dbReference type="ARBA" id="ARBA00001966"/>
    </source>
</evidence>
<keyword evidence="7" id="KW-0963">Cytoplasm</keyword>
<dbReference type="AlphaFoldDB" id="A0AA42BA97"/>
<evidence type="ECO:0000256" key="15">
    <source>
        <dbReference type="ARBA" id="ARBA00030800"/>
    </source>
</evidence>
<keyword evidence="16" id="KW-0812">Transmembrane</keyword>
<keyword evidence="10 18" id="KW-0418">Kinase</keyword>
<keyword evidence="16" id="KW-0472">Membrane</keyword>
<evidence type="ECO:0000259" key="17">
    <source>
        <dbReference type="PROSITE" id="PS50109"/>
    </source>
</evidence>
<sequence length="475" mass="52382">MERNVSAPLPAEQRLRRLKRIAILAPAAYMLLLLLGSQLMERLLPNPWAPRLAVIALVLIGIVVFAEWIFRIIARQQATLAQQNAELQALHEAGLAIASDLDLDKLLAQVVDQARRLIGARYGLLIMREQPGMPPIVFASGLPADRECRISEITSHGLLDQVLREGRSLRIDDLERYPGQRHFPEGHPAMRTLLGVPIRSGDTILGALYLADRDNGAPYTTQDQLRLERFATQAALAITNARLHRRITSLAIAEERERLAREMHDSLAQVLGYVITKASAARELLGQAGRVADAEQHLRQLEQAARDAYADVREGILGLRTGLDPSQTLLQALERYLERWREQSGIAVELTVEPPGDELTGLSTIAELQLLRIVQEALTNVRKHAGATRVTVQICKTDDAVTVTVTDNGAGFDPEAHERTGYPRFGLATMRERAEAVGGTLDIRSQPGQGTTVEVEIPLRQHALTVGGSDARLDR</sequence>
<dbReference type="InterPro" id="IPR003594">
    <property type="entry name" value="HATPase_dom"/>
</dbReference>
<keyword evidence="16" id="KW-1133">Transmembrane helix</keyword>
<comment type="cofactor">
    <cofactor evidence="2">
        <name>[4Fe-4S] cluster</name>
        <dbReference type="ChEBI" id="CHEBI:49883"/>
    </cofactor>
</comment>
<evidence type="ECO:0000313" key="19">
    <source>
        <dbReference type="Proteomes" id="UP001165306"/>
    </source>
</evidence>
<dbReference type="GO" id="GO:0046872">
    <property type="term" value="F:metal ion binding"/>
    <property type="evidence" value="ECO:0007669"/>
    <property type="project" value="UniProtKB-KW"/>
</dbReference>
<dbReference type="InterPro" id="IPR004358">
    <property type="entry name" value="Sig_transdc_His_kin-like_C"/>
</dbReference>
<comment type="function">
    <text evidence="14">Member of the two-component regulatory system NreB/NreC involved in the control of dissimilatory nitrate/nitrite reduction in response to oxygen. NreB functions as a direct oxygen sensor histidine kinase which is autophosphorylated, in the absence of oxygen, probably at the conserved histidine residue, and transfers its phosphate group probably to a conserved aspartate residue of NreC. NreB/NreC activates the expression of the nitrate (narGHJI) and nitrite (nir) reductase operons, as well as the putative nitrate transporter gene narT.</text>
</comment>
<dbReference type="Pfam" id="PF07730">
    <property type="entry name" value="HisKA_3"/>
    <property type="match status" value="1"/>
</dbReference>
<evidence type="ECO:0000313" key="18">
    <source>
        <dbReference type="EMBL" id="MCM8748289.1"/>
    </source>
</evidence>
<dbReference type="Gene3D" id="1.20.5.1930">
    <property type="match status" value="1"/>
</dbReference>
<dbReference type="Gene3D" id="3.30.450.40">
    <property type="match status" value="1"/>
</dbReference>
<dbReference type="RefSeq" id="WP_284056071.1">
    <property type="nucleotide sequence ID" value="NZ_JAMSLR010000002.1"/>
</dbReference>
<evidence type="ECO:0000256" key="1">
    <source>
        <dbReference type="ARBA" id="ARBA00000085"/>
    </source>
</evidence>
<keyword evidence="11" id="KW-0408">Iron</keyword>
<dbReference type="GO" id="GO:0051539">
    <property type="term" value="F:4 iron, 4 sulfur cluster binding"/>
    <property type="evidence" value="ECO:0007669"/>
    <property type="project" value="UniProtKB-KW"/>
</dbReference>
<dbReference type="InterPro" id="IPR036890">
    <property type="entry name" value="HATPase_C_sf"/>
</dbReference>
<proteinExistence type="predicted"/>
<evidence type="ECO:0000256" key="16">
    <source>
        <dbReference type="SAM" id="Phobius"/>
    </source>
</evidence>
<organism evidence="18 19">
    <name type="scientific">Thermalbibacter longus</name>
    <dbReference type="NCBI Taxonomy" id="2951981"/>
    <lineage>
        <taxon>Bacteria</taxon>
        <taxon>Pseudomonadati</taxon>
        <taxon>Thermomicrobiota</taxon>
        <taxon>Thermomicrobia</taxon>
        <taxon>Thermomicrobiales</taxon>
        <taxon>Thermomicrobiaceae</taxon>
        <taxon>Thermalbibacter</taxon>
    </lineage>
</organism>
<dbReference type="GO" id="GO:0005737">
    <property type="term" value="C:cytoplasm"/>
    <property type="evidence" value="ECO:0007669"/>
    <property type="project" value="UniProtKB-SubCell"/>
</dbReference>
<evidence type="ECO:0000256" key="5">
    <source>
        <dbReference type="ARBA" id="ARBA00017322"/>
    </source>
</evidence>
<dbReference type="GO" id="GO:0016020">
    <property type="term" value="C:membrane"/>
    <property type="evidence" value="ECO:0007669"/>
    <property type="project" value="InterPro"/>
</dbReference>
<dbReference type="Pfam" id="PF13185">
    <property type="entry name" value="GAF_2"/>
    <property type="match status" value="1"/>
</dbReference>
<keyword evidence="9" id="KW-0479">Metal-binding</keyword>
<feature type="transmembrane region" description="Helical" evidence="16">
    <location>
        <begin position="52"/>
        <end position="70"/>
    </location>
</feature>
<evidence type="ECO:0000256" key="7">
    <source>
        <dbReference type="ARBA" id="ARBA00022490"/>
    </source>
</evidence>
<evidence type="ECO:0000256" key="4">
    <source>
        <dbReference type="ARBA" id="ARBA00012438"/>
    </source>
</evidence>
<evidence type="ECO:0000256" key="14">
    <source>
        <dbReference type="ARBA" id="ARBA00024827"/>
    </source>
</evidence>
<gene>
    <name evidence="18" type="ORF">NET02_03955</name>
</gene>
<dbReference type="Proteomes" id="UP001165306">
    <property type="component" value="Unassembled WGS sequence"/>
</dbReference>
<dbReference type="Pfam" id="PF02518">
    <property type="entry name" value="HATPase_c"/>
    <property type="match status" value="1"/>
</dbReference>
<reference evidence="18" key="1">
    <citation type="submission" date="2022-06" db="EMBL/GenBank/DDBJ databases">
        <title>CFH 74404 Thermomicrobiaceae sp.</title>
        <authorList>
            <person name="Ming H."/>
            <person name="Li W.-J."/>
            <person name="Zhao Z."/>
        </authorList>
    </citation>
    <scope>NUCLEOTIDE SEQUENCE</scope>
    <source>
        <strain evidence="18">CFH 74404</strain>
    </source>
</reference>
<evidence type="ECO:0000256" key="8">
    <source>
        <dbReference type="ARBA" id="ARBA00022679"/>
    </source>
</evidence>
<dbReference type="SUPFAM" id="SSF55781">
    <property type="entry name" value="GAF domain-like"/>
    <property type="match status" value="1"/>
</dbReference>
<dbReference type="PANTHER" id="PTHR24421:SF61">
    <property type="entry name" value="OXYGEN SENSOR HISTIDINE KINASE NREB"/>
    <property type="match status" value="1"/>
</dbReference>
<feature type="domain" description="Histidine kinase" evidence="17">
    <location>
        <begin position="258"/>
        <end position="461"/>
    </location>
</feature>
<dbReference type="InterPro" id="IPR011712">
    <property type="entry name" value="Sig_transdc_His_kin_sub3_dim/P"/>
</dbReference>
<dbReference type="PANTHER" id="PTHR24421">
    <property type="entry name" value="NITRATE/NITRITE SENSOR PROTEIN NARX-RELATED"/>
    <property type="match status" value="1"/>
</dbReference>
<evidence type="ECO:0000256" key="6">
    <source>
        <dbReference type="ARBA" id="ARBA00022485"/>
    </source>
</evidence>
<keyword evidence="8" id="KW-0808">Transferase</keyword>
<keyword evidence="19" id="KW-1185">Reference proteome</keyword>
<dbReference type="PROSITE" id="PS50109">
    <property type="entry name" value="HIS_KIN"/>
    <property type="match status" value="1"/>
</dbReference>
<comment type="caution">
    <text evidence="18">The sequence shown here is derived from an EMBL/GenBank/DDBJ whole genome shotgun (WGS) entry which is preliminary data.</text>
</comment>
<keyword evidence="13" id="KW-0411">Iron-sulfur</keyword>
<keyword evidence="6" id="KW-0004">4Fe-4S</keyword>
<dbReference type="InterPro" id="IPR029016">
    <property type="entry name" value="GAF-like_dom_sf"/>
</dbReference>
<dbReference type="InterPro" id="IPR050482">
    <property type="entry name" value="Sensor_HK_TwoCompSys"/>
</dbReference>
<dbReference type="InterPro" id="IPR005467">
    <property type="entry name" value="His_kinase_dom"/>
</dbReference>
<dbReference type="Gene3D" id="3.30.565.10">
    <property type="entry name" value="Histidine kinase-like ATPase, C-terminal domain"/>
    <property type="match status" value="1"/>
</dbReference>
<dbReference type="EMBL" id="JAMSLR010000002">
    <property type="protein sequence ID" value="MCM8748289.1"/>
    <property type="molecule type" value="Genomic_DNA"/>
</dbReference>
<evidence type="ECO:0000256" key="11">
    <source>
        <dbReference type="ARBA" id="ARBA00023004"/>
    </source>
</evidence>
<evidence type="ECO:0000256" key="12">
    <source>
        <dbReference type="ARBA" id="ARBA00023012"/>
    </source>
</evidence>
<dbReference type="CDD" id="cd16917">
    <property type="entry name" value="HATPase_UhpB-NarQ-NarX-like"/>
    <property type="match status" value="1"/>
</dbReference>
<name>A0AA42BA97_9BACT</name>
<evidence type="ECO:0000256" key="3">
    <source>
        <dbReference type="ARBA" id="ARBA00004496"/>
    </source>
</evidence>
<dbReference type="SMART" id="SM00065">
    <property type="entry name" value="GAF"/>
    <property type="match status" value="1"/>
</dbReference>
<dbReference type="GO" id="GO:0000155">
    <property type="term" value="F:phosphorelay sensor kinase activity"/>
    <property type="evidence" value="ECO:0007669"/>
    <property type="project" value="InterPro"/>
</dbReference>
<dbReference type="InterPro" id="IPR003018">
    <property type="entry name" value="GAF"/>
</dbReference>
<dbReference type="SUPFAM" id="SSF55874">
    <property type="entry name" value="ATPase domain of HSP90 chaperone/DNA topoisomerase II/histidine kinase"/>
    <property type="match status" value="1"/>
</dbReference>
<evidence type="ECO:0000256" key="9">
    <source>
        <dbReference type="ARBA" id="ARBA00022723"/>
    </source>
</evidence>
<evidence type="ECO:0000256" key="10">
    <source>
        <dbReference type="ARBA" id="ARBA00022777"/>
    </source>
</evidence>
<protein>
    <recommendedName>
        <fullName evidence="5">Oxygen sensor histidine kinase NreB</fullName>
        <ecNumber evidence="4">2.7.13.3</ecNumber>
    </recommendedName>
    <alternativeName>
        <fullName evidence="15">Nitrogen regulation protein B</fullName>
    </alternativeName>
</protein>
<dbReference type="PRINTS" id="PR00344">
    <property type="entry name" value="BCTRLSENSOR"/>
</dbReference>
<evidence type="ECO:0000256" key="13">
    <source>
        <dbReference type="ARBA" id="ARBA00023014"/>
    </source>
</evidence>
<dbReference type="SMART" id="SM00387">
    <property type="entry name" value="HATPase_c"/>
    <property type="match status" value="1"/>
</dbReference>
<dbReference type="EC" id="2.7.13.3" evidence="4"/>
<comment type="subcellular location">
    <subcellularLocation>
        <location evidence="3">Cytoplasm</location>
    </subcellularLocation>
</comment>
<keyword evidence="12" id="KW-0902">Two-component regulatory system</keyword>